<dbReference type="InterPro" id="IPR005094">
    <property type="entry name" value="Endonuclease_MobA/VirD2"/>
</dbReference>
<accession>A0ABS1WXU0</accession>
<keyword evidence="3" id="KW-1185">Reference proteome</keyword>
<comment type="caution">
    <text evidence="2">The sequence shown here is derived from an EMBL/GenBank/DDBJ whole genome shotgun (WGS) entry which is preliminary data.</text>
</comment>
<dbReference type="Proteomes" id="UP000661077">
    <property type="component" value="Unassembled WGS sequence"/>
</dbReference>
<name>A0ABS1WXU0_9GAMM</name>
<evidence type="ECO:0000259" key="1">
    <source>
        <dbReference type="Pfam" id="PF03432"/>
    </source>
</evidence>
<feature type="domain" description="MobA/VirD2-like nuclease" evidence="1">
    <location>
        <begin position="68"/>
        <end position="178"/>
    </location>
</feature>
<dbReference type="RefSeq" id="WP_203167800.1">
    <property type="nucleotide sequence ID" value="NZ_JAEVLS010000002.1"/>
</dbReference>
<organism evidence="2 3">
    <name type="scientific">Steroidobacter gossypii</name>
    <dbReference type="NCBI Taxonomy" id="2805490"/>
    <lineage>
        <taxon>Bacteria</taxon>
        <taxon>Pseudomonadati</taxon>
        <taxon>Pseudomonadota</taxon>
        <taxon>Gammaproteobacteria</taxon>
        <taxon>Steroidobacterales</taxon>
        <taxon>Steroidobacteraceae</taxon>
        <taxon>Steroidobacter</taxon>
    </lineage>
</organism>
<sequence length="312" mass="35734">MSPAEIALIARTVHRSPEVMVKVLPKGSAEMSAVRRHVDYIGRGGQLALESDEGERLEGRRLAEGLLEQWNLDLDEHRRSVQLIASRGRKPARLVHKLMLSMPAGTSPERVRRAARSFLAKEFGAIHRYAFVLHTDAPHPHVHVLLKAVSERGIRLRVNKRTLHRWRESFAEQLRAQGVEANATSRAVRGQSRQSKHDSIFRAARRGESTHVNRRLQAIAEELSSGRLRVESGRQQLLSTRRKVEAGWHALAHRVSKEGWPDLADDIRRYVEQMPLPRTEKEYLAHEWLAKRRSAQSIVTRSSREADLERHR</sequence>
<proteinExistence type="predicted"/>
<protein>
    <submittedName>
        <fullName evidence="2">Relaxase/mobilization nuclease domain-containing protein</fullName>
    </submittedName>
</protein>
<evidence type="ECO:0000313" key="2">
    <source>
        <dbReference type="EMBL" id="MBM0105778.1"/>
    </source>
</evidence>
<dbReference type="EMBL" id="JAEVLS010000002">
    <property type="protein sequence ID" value="MBM0105778.1"/>
    <property type="molecule type" value="Genomic_DNA"/>
</dbReference>
<dbReference type="Gene3D" id="3.30.930.30">
    <property type="match status" value="1"/>
</dbReference>
<gene>
    <name evidence="2" type="ORF">JM946_13640</name>
</gene>
<reference evidence="2 3" key="1">
    <citation type="journal article" date="2021" name="Int. J. Syst. Evol. Microbiol.">
        <title>Steroidobacter gossypii sp. nov., isolated from soil of cotton cropping field.</title>
        <authorList>
            <person name="Huang R."/>
            <person name="Yang S."/>
            <person name="Zhen C."/>
            <person name="Liu W."/>
        </authorList>
    </citation>
    <scope>NUCLEOTIDE SEQUENCE [LARGE SCALE GENOMIC DNA]</scope>
    <source>
        <strain evidence="2 3">S1-65</strain>
    </source>
</reference>
<dbReference type="Pfam" id="PF03432">
    <property type="entry name" value="Relaxase"/>
    <property type="match status" value="1"/>
</dbReference>
<evidence type="ECO:0000313" key="3">
    <source>
        <dbReference type="Proteomes" id="UP000661077"/>
    </source>
</evidence>